<reference evidence="2" key="1">
    <citation type="submission" date="2018-02" db="EMBL/GenBank/DDBJ databases">
        <title>Rhizophora mucronata_Transcriptome.</title>
        <authorList>
            <person name="Meera S.P."/>
            <person name="Sreeshan A."/>
            <person name="Augustine A."/>
        </authorList>
    </citation>
    <scope>NUCLEOTIDE SEQUENCE</scope>
    <source>
        <tissue evidence="2">Leaf</tissue>
    </source>
</reference>
<keyword evidence="1" id="KW-0732">Signal</keyword>
<protein>
    <submittedName>
        <fullName evidence="2">Uncharacterized protein</fullName>
    </submittedName>
</protein>
<accession>A0A2P2ILB2</accession>
<sequence>MIRYQSVISLILLLMCHVINSQTNFVDPYCFLNPCRKLKLATWSMILSCLIMKVNLEEEKEEKEAKEEPAIAFSPLCLNCCYH</sequence>
<feature type="signal peptide" evidence="1">
    <location>
        <begin position="1"/>
        <end position="21"/>
    </location>
</feature>
<name>A0A2P2ILB2_RHIMU</name>
<dbReference type="EMBL" id="GGEC01001498">
    <property type="protein sequence ID" value="MBW81981.1"/>
    <property type="molecule type" value="Transcribed_RNA"/>
</dbReference>
<organism evidence="2">
    <name type="scientific">Rhizophora mucronata</name>
    <name type="common">Asiatic mangrove</name>
    <dbReference type="NCBI Taxonomy" id="61149"/>
    <lineage>
        <taxon>Eukaryota</taxon>
        <taxon>Viridiplantae</taxon>
        <taxon>Streptophyta</taxon>
        <taxon>Embryophyta</taxon>
        <taxon>Tracheophyta</taxon>
        <taxon>Spermatophyta</taxon>
        <taxon>Magnoliopsida</taxon>
        <taxon>eudicotyledons</taxon>
        <taxon>Gunneridae</taxon>
        <taxon>Pentapetalae</taxon>
        <taxon>rosids</taxon>
        <taxon>fabids</taxon>
        <taxon>Malpighiales</taxon>
        <taxon>Rhizophoraceae</taxon>
        <taxon>Rhizophora</taxon>
    </lineage>
</organism>
<dbReference type="AlphaFoldDB" id="A0A2P2ILB2"/>
<proteinExistence type="predicted"/>
<feature type="chain" id="PRO_5015109548" evidence="1">
    <location>
        <begin position="22"/>
        <end position="83"/>
    </location>
</feature>
<evidence type="ECO:0000256" key="1">
    <source>
        <dbReference type="SAM" id="SignalP"/>
    </source>
</evidence>
<evidence type="ECO:0000313" key="2">
    <source>
        <dbReference type="EMBL" id="MBW81981.1"/>
    </source>
</evidence>